<dbReference type="EMBL" id="JAIULA010000017">
    <property type="protein sequence ID" value="MCP0887442.1"/>
    <property type="molecule type" value="Genomic_DNA"/>
</dbReference>
<dbReference type="GO" id="GO:0006508">
    <property type="term" value="P:proteolysis"/>
    <property type="evidence" value="ECO:0007669"/>
    <property type="project" value="UniProtKB-KW"/>
</dbReference>
<evidence type="ECO:0000256" key="4">
    <source>
        <dbReference type="ARBA" id="ARBA00022833"/>
    </source>
</evidence>
<organism evidence="7 8">
    <name type="scientific">Ligilactobacillus ubinensis</name>
    <dbReference type="NCBI Taxonomy" id="2876789"/>
    <lineage>
        <taxon>Bacteria</taxon>
        <taxon>Bacillati</taxon>
        <taxon>Bacillota</taxon>
        <taxon>Bacilli</taxon>
        <taxon>Lactobacillales</taxon>
        <taxon>Lactobacillaceae</taxon>
        <taxon>Ligilactobacillus</taxon>
    </lineage>
</organism>
<dbReference type="Gene3D" id="3.40.390.10">
    <property type="entry name" value="Collagenase (Catalytic Domain)"/>
    <property type="match status" value="1"/>
</dbReference>
<evidence type="ECO:0000256" key="5">
    <source>
        <dbReference type="SAM" id="Phobius"/>
    </source>
</evidence>
<dbReference type="InterPro" id="IPR024079">
    <property type="entry name" value="MetalloPept_cat_dom_sf"/>
</dbReference>
<evidence type="ECO:0000313" key="7">
    <source>
        <dbReference type="EMBL" id="MCP0887442.1"/>
    </source>
</evidence>
<accession>A0A9X2JLW8</accession>
<evidence type="ECO:0000259" key="6">
    <source>
        <dbReference type="Pfam" id="PF00413"/>
    </source>
</evidence>
<keyword evidence="7" id="KW-0482">Metalloprotease</keyword>
<keyword evidence="4" id="KW-0862">Zinc</keyword>
<evidence type="ECO:0000256" key="3">
    <source>
        <dbReference type="ARBA" id="ARBA00022801"/>
    </source>
</evidence>
<dbReference type="Pfam" id="PF00413">
    <property type="entry name" value="Peptidase_M10"/>
    <property type="match status" value="1"/>
</dbReference>
<keyword evidence="8" id="KW-1185">Reference proteome</keyword>
<reference evidence="7 8" key="1">
    <citation type="journal article" date="2023" name="Int. J. Syst. Evol. Microbiol.">
        <title>Ligilactobacillus ubinensis sp. nov., a novel species isolated from the wild ferment of a durian fruit (Durio zibethinus).</title>
        <authorList>
            <person name="Heng Y.C."/>
            <person name="Menon N."/>
            <person name="Chen B."/>
            <person name="Loo B.Z.L."/>
            <person name="Wong G.W.J."/>
            <person name="Lim A.C.H."/>
            <person name="Silvaraju S."/>
            <person name="Kittelmann S."/>
        </authorList>
    </citation>
    <scope>NUCLEOTIDE SEQUENCE [LARGE SCALE GENOMIC DNA]</scope>
    <source>
        <strain evidence="7 8">WILCCON 0076</strain>
    </source>
</reference>
<gene>
    <name evidence="7" type="ORF">LB941_08845</name>
</gene>
<dbReference type="SUPFAM" id="SSF55486">
    <property type="entry name" value="Metalloproteases ('zincins'), catalytic domain"/>
    <property type="match status" value="1"/>
</dbReference>
<dbReference type="AlphaFoldDB" id="A0A9X2JLW8"/>
<feature type="transmembrane region" description="Helical" evidence="5">
    <location>
        <begin position="6"/>
        <end position="29"/>
    </location>
</feature>
<dbReference type="GO" id="GO:0004222">
    <property type="term" value="F:metalloendopeptidase activity"/>
    <property type="evidence" value="ECO:0007669"/>
    <property type="project" value="InterPro"/>
</dbReference>
<evidence type="ECO:0000256" key="2">
    <source>
        <dbReference type="ARBA" id="ARBA00022723"/>
    </source>
</evidence>
<comment type="caution">
    <text evidence="7">The sequence shown here is derived from an EMBL/GenBank/DDBJ whole genome shotgun (WGS) entry which is preliminary data.</text>
</comment>
<keyword evidence="5" id="KW-0472">Membrane</keyword>
<dbReference type="InterPro" id="IPR001818">
    <property type="entry name" value="Pept_M10_metallopeptidase"/>
</dbReference>
<dbReference type="GO" id="GO:0008270">
    <property type="term" value="F:zinc ion binding"/>
    <property type="evidence" value="ECO:0007669"/>
    <property type="project" value="InterPro"/>
</dbReference>
<dbReference type="GO" id="GO:0031012">
    <property type="term" value="C:extracellular matrix"/>
    <property type="evidence" value="ECO:0007669"/>
    <property type="project" value="InterPro"/>
</dbReference>
<sequence length="236" mass="26178">MIYRFFRFIWSIICTAILGIVVLCGFYYASMARPDLLGNAYNSFATIANSGFNSCKYFLKDHGVNIPEFKLRKVTVAQLSDTTSEKKYTKARWASATATVYIATEDATLKSAYLSAISAWNNTGAFTFKIVTDKDKADIVCKTMTDANTQAAGETKVSIDAATKKLAHATVKLNKYYLSSSEYGYSTQRIINTAEHELGHAMGLKHTNQISVMQPSGSNYSIQQLDINNVKKLYAE</sequence>
<dbReference type="Proteomes" id="UP001139006">
    <property type="component" value="Unassembled WGS sequence"/>
</dbReference>
<keyword evidence="1" id="KW-0645">Protease</keyword>
<proteinExistence type="predicted"/>
<dbReference type="CDD" id="cd04268">
    <property type="entry name" value="ZnMc_MMP_like"/>
    <property type="match status" value="1"/>
</dbReference>
<evidence type="ECO:0000313" key="8">
    <source>
        <dbReference type="Proteomes" id="UP001139006"/>
    </source>
</evidence>
<evidence type="ECO:0000256" key="1">
    <source>
        <dbReference type="ARBA" id="ARBA00022670"/>
    </source>
</evidence>
<dbReference type="RefSeq" id="WP_253361304.1">
    <property type="nucleotide sequence ID" value="NZ_JAIULA010000017.1"/>
</dbReference>
<feature type="domain" description="Peptidase M10 metallopeptidase" evidence="6">
    <location>
        <begin position="105"/>
        <end position="235"/>
    </location>
</feature>
<keyword evidence="5" id="KW-0812">Transmembrane</keyword>
<protein>
    <submittedName>
        <fullName evidence="7">M57 family metalloprotease</fullName>
    </submittedName>
</protein>
<keyword evidence="2" id="KW-0479">Metal-binding</keyword>
<keyword evidence="5" id="KW-1133">Transmembrane helix</keyword>
<keyword evidence="3" id="KW-0378">Hydrolase</keyword>
<name>A0A9X2JLW8_9LACO</name>